<dbReference type="Proteomes" id="UP000659388">
    <property type="component" value="Unassembled WGS sequence"/>
</dbReference>
<dbReference type="InterPro" id="IPR000700">
    <property type="entry name" value="PAS-assoc_C"/>
</dbReference>
<keyword evidence="10" id="KW-1185">Reference proteome</keyword>
<organism evidence="9 10">
    <name type="scientific">Fulvivirga sediminis</name>
    <dbReference type="NCBI Taxonomy" id="2803949"/>
    <lineage>
        <taxon>Bacteria</taxon>
        <taxon>Pseudomonadati</taxon>
        <taxon>Bacteroidota</taxon>
        <taxon>Cytophagia</taxon>
        <taxon>Cytophagales</taxon>
        <taxon>Fulvivirgaceae</taxon>
        <taxon>Fulvivirga</taxon>
    </lineage>
</organism>
<dbReference type="PANTHER" id="PTHR43304:SF1">
    <property type="entry name" value="PAC DOMAIN-CONTAINING PROTEIN"/>
    <property type="match status" value="1"/>
</dbReference>
<keyword evidence="4" id="KW-0808">Transferase</keyword>
<dbReference type="SMART" id="SM00091">
    <property type="entry name" value="PAS"/>
    <property type="match status" value="4"/>
</dbReference>
<feature type="domain" description="PAC" evidence="8">
    <location>
        <begin position="332"/>
        <end position="380"/>
    </location>
</feature>
<evidence type="ECO:0000259" key="8">
    <source>
        <dbReference type="PROSITE" id="PS50113"/>
    </source>
</evidence>
<dbReference type="Pfam" id="PF13426">
    <property type="entry name" value="PAS_9"/>
    <property type="match status" value="1"/>
</dbReference>
<name>A0A937JYB1_9BACT</name>
<comment type="catalytic activity">
    <reaction evidence="1">
        <text>ATP + protein L-histidine = ADP + protein N-phospho-L-histidine.</text>
        <dbReference type="EC" id="2.7.13.3"/>
    </reaction>
</comment>
<dbReference type="PROSITE" id="PS50113">
    <property type="entry name" value="PAC"/>
    <property type="match status" value="2"/>
</dbReference>
<evidence type="ECO:0000259" key="6">
    <source>
        <dbReference type="PROSITE" id="PS50109"/>
    </source>
</evidence>
<accession>A0A937JYB1</accession>
<dbReference type="PROSITE" id="PS50112">
    <property type="entry name" value="PAS"/>
    <property type="match status" value="2"/>
</dbReference>
<dbReference type="InterPro" id="IPR052162">
    <property type="entry name" value="Sensor_kinase/Photoreceptor"/>
</dbReference>
<dbReference type="InterPro" id="IPR004358">
    <property type="entry name" value="Sig_transdc_His_kin-like_C"/>
</dbReference>
<feature type="domain" description="PAC" evidence="8">
    <location>
        <begin position="204"/>
        <end position="256"/>
    </location>
</feature>
<evidence type="ECO:0000256" key="5">
    <source>
        <dbReference type="ARBA" id="ARBA00022777"/>
    </source>
</evidence>
<dbReference type="GO" id="GO:0000155">
    <property type="term" value="F:phosphorelay sensor kinase activity"/>
    <property type="evidence" value="ECO:0007669"/>
    <property type="project" value="InterPro"/>
</dbReference>
<dbReference type="InterPro" id="IPR013656">
    <property type="entry name" value="PAS_4"/>
</dbReference>
<dbReference type="InterPro" id="IPR001610">
    <property type="entry name" value="PAC"/>
</dbReference>
<reference evidence="9" key="1">
    <citation type="submission" date="2021-01" db="EMBL/GenBank/DDBJ databases">
        <title>Fulvivirga kasyanovii gen. nov., sp nov., a novel member of the phylum Bacteroidetes isolated from seawater in a mussel farm.</title>
        <authorList>
            <person name="Zhao L.-H."/>
            <person name="Wang Z.-J."/>
        </authorList>
    </citation>
    <scope>NUCLEOTIDE SEQUENCE</scope>
    <source>
        <strain evidence="9">2943</strain>
    </source>
</reference>
<gene>
    <name evidence="9" type="ORF">JL102_05085</name>
</gene>
<evidence type="ECO:0000259" key="7">
    <source>
        <dbReference type="PROSITE" id="PS50112"/>
    </source>
</evidence>
<dbReference type="CDD" id="cd00130">
    <property type="entry name" value="PAS"/>
    <property type="match status" value="4"/>
</dbReference>
<dbReference type="SUPFAM" id="SSF55874">
    <property type="entry name" value="ATPase domain of HSP90 chaperone/DNA topoisomerase II/histidine kinase"/>
    <property type="match status" value="1"/>
</dbReference>
<evidence type="ECO:0000256" key="3">
    <source>
        <dbReference type="ARBA" id="ARBA00022553"/>
    </source>
</evidence>
<dbReference type="EC" id="2.7.13.3" evidence="2"/>
<dbReference type="Gene3D" id="2.10.70.100">
    <property type="match status" value="1"/>
</dbReference>
<dbReference type="InterPro" id="IPR035965">
    <property type="entry name" value="PAS-like_dom_sf"/>
</dbReference>
<dbReference type="Pfam" id="PF02518">
    <property type="entry name" value="HATPase_c"/>
    <property type="match status" value="1"/>
</dbReference>
<comment type="caution">
    <text evidence="9">The sequence shown here is derived from an EMBL/GenBank/DDBJ whole genome shotgun (WGS) entry which is preliminary data.</text>
</comment>
<sequence>MHFVRYAPVAIAMFDKHMNYLACSNKWLTDWWVKGSPIQIDDLVGKNHYEVFPDVIPYWKSVHKRALKGAMEFNENDEFIKENGKKEILRWDARPWRDENNNIGGIIIHTEFITERKNNEKLLEQSKARLSTLVENIPGVPYSCDSDSNRTILFVSKAVENLTGYKKEEFVNKVSISLAKLILPEDKDHAWKTREEHIKRQEAFEINYRIRTRYGEIKYIFERGQGVFTKNKDLISIEGILLDVTKQKLLEEHLKQSQSVLLKAQKIANLGNWEMDLETGDVYWSEQLFHILGLKPHEVVPTFEKGLEYLHPDDHEKAKDGIRKALSGEKDLSPEFRMLRKDGSIRDVIILNEKAKDSKKLVGIVQDITERKKGDLALKESEERNKSLIKAMPDSMFVHSTDGTILDFEIPHISPFTIDKSIIGKKLDSLYPSNVARELLEIFQKANKEEELQTHEFELKTSTGLCYCEARVIQCKPGQILCIIRDITKAKKEENKAEQSLKSFYSAFHISPVPVIITQLEDGVLIDVNKRFCELVKIKKEQLIGKSTTQLKFWKDPTNRLDFVATLTKEGKIYDYDEEIIISDGSIVDVLISAEVITIEDKTCVLIMLSDISERKKNEKELLSITEKLTTSNHELKHFAYITSHNLRAPIVNIDTLIGFINKEDTGAPGNAEIIDRIGKSFTQLKASLNDLIQLVTLRDQKYEANEEVSFESVFHTVFDSIETQMKSAHIKIDTEFNVKTVMFKRVLMESILLNLLSNAMKYRNMAAPQIIIKTDTTSFGSAYMSVKDNGLGMDLNKTKERLFGMYQRFHENTEGKGLGLYIIKSQIESMGGKIEVESESGKGSTFTVFFKPSASIQ</sequence>
<dbReference type="PRINTS" id="PR00344">
    <property type="entry name" value="BCTRLSENSOR"/>
</dbReference>
<evidence type="ECO:0000256" key="1">
    <source>
        <dbReference type="ARBA" id="ARBA00000085"/>
    </source>
</evidence>
<protein>
    <recommendedName>
        <fullName evidence="2">histidine kinase</fullName>
        <ecNumber evidence="2">2.7.13.3</ecNumber>
    </recommendedName>
</protein>
<evidence type="ECO:0000256" key="4">
    <source>
        <dbReference type="ARBA" id="ARBA00022679"/>
    </source>
</evidence>
<dbReference type="SMART" id="SM00086">
    <property type="entry name" value="PAC"/>
    <property type="match status" value="3"/>
</dbReference>
<feature type="domain" description="PAS" evidence="7">
    <location>
        <begin position="282"/>
        <end position="329"/>
    </location>
</feature>
<dbReference type="EMBL" id="JAESIY010000002">
    <property type="protein sequence ID" value="MBL3655494.1"/>
    <property type="molecule type" value="Genomic_DNA"/>
</dbReference>
<dbReference type="InterPro" id="IPR036097">
    <property type="entry name" value="HisK_dim/P_sf"/>
</dbReference>
<feature type="domain" description="Histidine kinase" evidence="6">
    <location>
        <begin position="642"/>
        <end position="855"/>
    </location>
</feature>
<dbReference type="Pfam" id="PF08448">
    <property type="entry name" value="PAS_4"/>
    <property type="match status" value="1"/>
</dbReference>
<dbReference type="NCBIfam" id="TIGR00229">
    <property type="entry name" value="sensory_box"/>
    <property type="match status" value="4"/>
</dbReference>
<dbReference type="PROSITE" id="PS50109">
    <property type="entry name" value="HIS_KIN"/>
    <property type="match status" value="1"/>
</dbReference>
<dbReference type="AlphaFoldDB" id="A0A937JYB1"/>
<dbReference type="SUPFAM" id="SSF55785">
    <property type="entry name" value="PYP-like sensor domain (PAS domain)"/>
    <property type="match status" value="5"/>
</dbReference>
<dbReference type="InterPro" id="IPR003594">
    <property type="entry name" value="HATPase_dom"/>
</dbReference>
<evidence type="ECO:0000313" key="9">
    <source>
        <dbReference type="EMBL" id="MBL3655494.1"/>
    </source>
</evidence>
<dbReference type="Pfam" id="PF08447">
    <property type="entry name" value="PAS_3"/>
    <property type="match status" value="2"/>
</dbReference>
<dbReference type="Gene3D" id="3.30.450.20">
    <property type="entry name" value="PAS domain"/>
    <property type="match status" value="5"/>
</dbReference>
<dbReference type="InterPro" id="IPR000014">
    <property type="entry name" value="PAS"/>
</dbReference>
<dbReference type="RefSeq" id="WP_202243161.1">
    <property type="nucleotide sequence ID" value="NZ_JAESIY010000002.1"/>
</dbReference>
<dbReference type="PANTHER" id="PTHR43304">
    <property type="entry name" value="PHYTOCHROME-LIKE PROTEIN CPH1"/>
    <property type="match status" value="1"/>
</dbReference>
<feature type="domain" description="PAS" evidence="7">
    <location>
        <begin position="126"/>
        <end position="201"/>
    </location>
</feature>
<dbReference type="SUPFAM" id="SSF47384">
    <property type="entry name" value="Homodimeric domain of signal transducing histidine kinase"/>
    <property type="match status" value="1"/>
</dbReference>
<evidence type="ECO:0000313" key="10">
    <source>
        <dbReference type="Proteomes" id="UP000659388"/>
    </source>
</evidence>
<evidence type="ECO:0000256" key="2">
    <source>
        <dbReference type="ARBA" id="ARBA00012438"/>
    </source>
</evidence>
<dbReference type="Gene3D" id="3.30.565.10">
    <property type="entry name" value="Histidine kinase-like ATPase, C-terminal domain"/>
    <property type="match status" value="1"/>
</dbReference>
<dbReference type="InterPro" id="IPR005467">
    <property type="entry name" value="His_kinase_dom"/>
</dbReference>
<dbReference type="InterPro" id="IPR013655">
    <property type="entry name" value="PAS_fold_3"/>
</dbReference>
<dbReference type="InterPro" id="IPR036890">
    <property type="entry name" value="HATPase_C_sf"/>
</dbReference>
<dbReference type="Gene3D" id="1.10.287.130">
    <property type="match status" value="1"/>
</dbReference>
<keyword evidence="3" id="KW-0597">Phosphoprotein</keyword>
<proteinExistence type="predicted"/>
<dbReference type="SMART" id="SM00387">
    <property type="entry name" value="HATPase_c"/>
    <property type="match status" value="1"/>
</dbReference>
<keyword evidence="5" id="KW-0418">Kinase</keyword>